<keyword evidence="5 12" id="KW-0732">Signal</keyword>
<dbReference type="InterPro" id="IPR008928">
    <property type="entry name" value="6-hairpin_glycosidase_sf"/>
</dbReference>
<dbReference type="Proteomes" id="UP000799437">
    <property type="component" value="Unassembled WGS sequence"/>
</dbReference>
<feature type="chain" id="PRO_5025636830" description="Mannan endo-1,6-alpha-mannosidase" evidence="12">
    <location>
        <begin position="30"/>
        <end position="485"/>
    </location>
</feature>
<comment type="catalytic activity">
    <reaction evidence="1 10">
        <text>Random hydrolysis of (1-&gt;6)-alpha-D-mannosidic linkages in unbranched (1-&gt;6)-mannans.</text>
        <dbReference type="EC" id="3.2.1.101"/>
    </reaction>
</comment>
<dbReference type="EC" id="3.2.1.101" evidence="4 10"/>
<feature type="region of interest" description="Disordered" evidence="11">
    <location>
        <begin position="438"/>
        <end position="477"/>
    </location>
</feature>
<dbReference type="GO" id="GO:0009272">
    <property type="term" value="P:fungal-type cell wall biogenesis"/>
    <property type="evidence" value="ECO:0007669"/>
    <property type="project" value="TreeGrafter"/>
</dbReference>
<evidence type="ECO:0000256" key="12">
    <source>
        <dbReference type="SAM" id="SignalP"/>
    </source>
</evidence>
<dbReference type="SUPFAM" id="SSF48208">
    <property type="entry name" value="Six-hairpin glycosidases"/>
    <property type="match status" value="1"/>
</dbReference>
<comment type="similarity">
    <text evidence="3 10">Belongs to the glycosyl hydrolase 76 family.</text>
</comment>
<keyword evidence="7" id="KW-0472">Membrane</keyword>
<keyword evidence="8" id="KW-0325">Glycoprotein</keyword>
<accession>A0A6A6W022</accession>
<feature type="signal peptide" evidence="12">
    <location>
        <begin position="1"/>
        <end position="29"/>
    </location>
</feature>
<evidence type="ECO:0000256" key="11">
    <source>
        <dbReference type="SAM" id="MobiDB-lite"/>
    </source>
</evidence>
<dbReference type="GO" id="GO:0008496">
    <property type="term" value="F:mannan endo-1,6-alpha-mannosidase activity"/>
    <property type="evidence" value="ECO:0007669"/>
    <property type="project" value="UniProtKB-UniRule"/>
</dbReference>
<dbReference type="EMBL" id="ML996578">
    <property type="protein sequence ID" value="KAF2755280.1"/>
    <property type="molecule type" value="Genomic_DNA"/>
</dbReference>
<keyword evidence="14" id="KW-1185">Reference proteome</keyword>
<dbReference type="RefSeq" id="XP_033597731.1">
    <property type="nucleotide sequence ID" value="XM_033746184.1"/>
</dbReference>
<proteinExistence type="inferred from homology"/>
<evidence type="ECO:0000256" key="5">
    <source>
        <dbReference type="ARBA" id="ARBA00022729"/>
    </source>
</evidence>
<keyword evidence="9 10" id="KW-0326">Glycosidase</keyword>
<evidence type="ECO:0000313" key="13">
    <source>
        <dbReference type="EMBL" id="KAF2755280.1"/>
    </source>
</evidence>
<evidence type="ECO:0000256" key="10">
    <source>
        <dbReference type="PIRNR" id="PIRNR016302"/>
    </source>
</evidence>
<keyword evidence="6 10" id="KW-0378">Hydrolase</keyword>
<evidence type="ECO:0000256" key="9">
    <source>
        <dbReference type="ARBA" id="ARBA00023295"/>
    </source>
</evidence>
<dbReference type="OrthoDB" id="4187847at2759"/>
<evidence type="ECO:0000256" key="8">
    <source>
        <dbReference type="ARBA" id="ARBA00023180"/>
    </source>
</evidence>
<dbReference type="AlphaFoldDB" id="A0A6A6W022"/>
<gene>
    <name evidence="13" type="ORF">EJ05DRAFT_494256</name>
</gene>
<reference evidence="13" key="1">
    <citation type="journal article" date="2020" name="Stud. Mycol.">
        <title>101 Dothideomycetes genomes: a test case for predicting lifestyles and emergence of pathogens.</title>
        <authorList>
            <person name="Haridas S."/>
            <person name="Albert R."/>
            <person name="Binder M."/>
            <person name="Bloem J."/>
            <person name="Labutti K."/>
            <person name="Salamov A."/>
            <person name="Andreopoulos B."/>
            <person name="Baker S."/>
            <person name="Barry K."/>
            <person name="Bills G."/>
            <person name="Bluhm B."/>
            <person name="Cannon C."/>
            <person name="Castanera R."/>
            <person name="Culley D."/>
            <person name="Daum C."/>
            <person name="Ezra D."/>
            <person name="Gonzalez J."/>
            <person name="Henrissat B."/>
            <person name="Kuo A."/>
            <person name="Liang C."/>
            <person name="Lipzen A."/>
            <person name="Lutzoni F."/>
            <person name="Magnuson J."/>
            <person name="Mondo S."/>
            <person name="Nolan M."/>
            <person name="Ohm R."/>
            <person name="Pangilinan J."/>
            <person name="Park H.-J."/>
            <person name="Ramirez L."/>
            <person name="Alfaro M."/>
            <person name="Sun H."/>
            <person name="Tritt A."/>
            <person name="Yoshinaga Y."/>
            <person name="Zwiers L.-H."/>
            <person name="Turgeon B."/>
            <person name="Goodwin S."/>
            <person name="Spatafora J."/>
            <person name="Crous P."/>
            <person name="Grigoriev I."/>
        </authorList>
    </citation>
    <scope>NUCLEOTIDE SEQUENCE</scope>
    <source>
        <strain evidence="13">CBS 121739</strain>
    </source>
</reference>
<evidence type="ECO:0000256" key="4">
    <source>
        <dbReference type="ARBA" id="ARBA00012350"/>
    </source>
</evidence>
<sequence length="485" mass="53007">MKFPGCYNNNNNKQRVLGLALVLTTCTQAIDLDVNDAASIKATTRTIAQTLTSYYTSPDNENRDIPGLLPDKYYWYEAGALFNSLITYWHYTSDTQYNTLTRLALRHQSGDKENFMPLNQTNTIANDDQAYWAHAAMTAAETRFPTHDDDNNNDDDSDPSWLDLARAAFDTQTARWDNTTCDGGLRWQIYTFGAGYNYKNSASNGAFFALAARLARYAGANDETYARWADAAWEWSTRVGLVVEEDEEGDGNGNGNGTYVYDGASAVEDCGSVNRLQWTAYAGWYVLGAAYMYNRTNHPTWRTRLQSLTTGLSIFYPDNDTNPNEPNEPTNQILTEPACEPQNTCTTDQKSYKASLAHTLGTTLQLAPFLESALLPRMRASAVAAARTCVRGEEEEEEEEARECGFVWTASSGNETYGVGEQMGALNAVQSLLALGSAGPGVGGEGDGEGDGEGGDNNNDNNNDGGDNNNDAPSCIHPIISAMGI</sequence>
<dbReference type="GO" id="GO:0016052">
    <property type="term" value="P:carbohydrate catabolic process"/>
    <property type="evidence" value="ECO:0007669"/>
    <property type="project" value="InterPro"/>
</dbReference>
<protein>
    <recommendedName>
        <fullName evidence="4 10">Mannan endo-1,6-alpha-mannosidase</fullName>
        <ecNumber evidence="4 10">3.2.1.101</ecNumber>
    </recommendedName>
</protein>
<dbReference type="InterPro" id="IPR014480">
    <property type="entry name" value="Mannan-1_6-alpha_mannosidase"/>
</dbReference>
<comment type="subcellular location">
    <subcellularLocation>
        <location evidence="2">Endomembrane system</location>
    </subcellularLocation>
</comment>
<dbReference type="PIRSF" id="PIRSF016302">
    <property type="entry name" value="Man_a_manosd"/>
    <property type="match status" value="1"/>
</dbReference>
<evidence type="ECO:0000256" key="1">
    <source>
        <dbReference type="ARBA" id="ARBA00001452"/>
    </source>
</evidence>
<organism evidence="13 14">
    <name type="scientific">Pseudovirgaria hyperparasitica</name>
    <dbReference type="NCBI Taxonomy" id="470096"/>
    <lineage>
        <taxon>Eukaryota</taxon>
        <taxon>Fungi</taxon>
        <taxon>Dikarya</taxon>
        <taxon>Ascomycota</taxon>
        <taxon>Pezizomycotina</taxon>
        <taxon>Dothideomycetes</taxon>
        <taxon>Dothideomycetes incertae sedis</taxon>
        <taxon>Acrospermales</taxon>
        <taxon>Acrospermaceae</taxon>
        <taxon>Pseudovirgaria</taxon>
    </lineage>
</organism>
<dbReference type="PANTHER" id="PTHR12145">
    <property type="entry name" value="MANNAN ENDO-1,6-ALPHA-MANNOSIDASE DCW1"/>
    <property type="match status" value="1"/>
</dbReference>
<feature type="compositionally biased region" description="Low complexity" evidence="11">
    <location>
        <begin position="456"/>
        <end position="471"/>
    </location>
</feature>
<dbReference type="GO" id="GO:0012505">
    <property type="term" value="C:endomembrane system"/>
    <property type="evidence" value="ECO:0007669"/>
    <property type="project" value="UniProtKB-SubCell"/>
</dbReference>
<dbReference type="PANTHER" id="PTHR12145:SF36">
    <property type="entry name" value="MANNAN ENDO-1,6-ALPHA-MANNOSIDASE DCW1"/>
    <property type="match status" value="1"/>
</dbReference>
<evidence type="ECO:0000256" key="6">
    <source>
        <dbReference type="ARBA" id="ARBA00022801"/>
    </source>
</evidence>
<dbReference type="InterPro" id="IPR005198">
    <property type="entry name" value="Glyco_hydro_76"/>
</dbReference>
<evidence type="ECO:0000256" key="7">
    <source>
        <dbReference type="ARBA" id="ARBA00023136"/>
    </source>
</evidence>
<evidence type="ECO:0000256" key="2">
    <source>
        <dbReference type="ARBA" id="ARBA00004308"/>
    </source>
</evidence>
<dbReference type="GeneID" id="54487238"/>
<dbReference type="Gene3D" id="1.50.10.20">
    <property type="match status" value="1"/>
</dbReference>
<dbReference type="Pfam" id="PF03663">
    <property type="entry name" value="Glyco_hydro_76"/>
    <property type="match status" value="1"/>
</dbReference>
<evidence type="ECO:0000256" key="3">
    <source>
        <dbReference type="ARBA" id="ARBA00009699"/>
    </source>
</evidence>
<evidence type="ECO:0000313" key="14">
    <source>
        <dbReference type="Proteomes" id="UP000799437"/>
    </source>
</evidence>
<name>A0A6A6W022_9PEZI</name>
<dbReference type="FunFam" id="1.50.10.20:FF:000006">
    <property type="entry name" value="Mannan endo-1,6-alpha-mannosidase"/>
    <property type="match status" value="1"/>
</dbReference>